<protein>
    <recommendedName>
        <fullName evidence="5">Succinate dehydrogenase cytochrome b556 subunit</fullName>
    </recommendedName>
</protein>
<keyword evidence="10" id="KW-0408">Iron</keyword>
<comment type="subunit">
    <text evidence="12">Part of an enzyme complex containing four subunits: a flavoprotein, an iron-sulfur protein, plus two membrane-anchoring proteins, SdhC and SdhD. The complex can form homotrimers.</text>
</comment>
<comment type="caution">
    <text evidence="14">The sequence shown here is derived from an EMBL/GenBank/DDBJ whole genome shotgun (WGS) entry which is preliminary data.</text>
</comment>
<dbReference type="PANTHER" id="PTHR10978">
    <property type="entry name" value="SUCCINATE DEHYDROGENASE CYTOCHROME B560 SUBUNIT"/>
    <property type="match status" value="1"/>
</dbReference>
<comment type="subcellular location">
    <subcellularLocation>
        <location evidence="3">Membrane</location>
    </subcellularLocation>
</comment>
<dbReference type="CDD" id="cd03499">
    <property type="entry name" value="SQR_TypeC_SdhC"/>
    <property type="match status" value="1"/>
</dbReference>
<comment type="function">
    <text evidence="2">Membrane-anchoring subunit of succinate dehydrogenase (SDH).</text>
</comment>
<comment type="cofactor">
    <cofactor evidence="1">
        <name>heme</name>
        <dbReference type="ChEBI" id="CHEBI:30413"/>
    </cofactor>
</comment>
<dbReference type="InterPro" id="IPR034804">
    <property type="entry name" value="SQR/QFR_C/D"/>
</dbReference>
<evidence type="ECO:0000256" key="11">
    <source>
        <dbReference type="ARBA" id="ARBA00023136"/>
    </source>
</evidence>
<feature type="transmembrane region" description="Helical" evidence="13">
    <location>
        <begin position="40"/>
        <end position="60"/>
    </location>
</feature>
<evidence type="ECO:0000256" key="1">
    <source>
        <dbReference type="ARBA" id="ARBA00001971"/>
    </source>
</evidence>
<evidence type="ECO:0000256" key="12">
    <source>
        <dbReference type="ARBA" id="ARBA00025912"/>
    </source>
</evidence>
<proteinExistence type="inferred from homology"/>
<dbReference type="SUPFAM" id="SSF81343">
    <property type="entry name" value="Fumarate reductase respiratory complex transmembrane subunits"/>
    <property type="match status" value="1"/>
</dbReference>
<organism evidence="14 15">
    <name type="scientific">Massilia aerilata</name>
    <dbReference type="NCBI Taxonomy" id="453817"/>
    <lineage>
        <taxon>Bacteria</taxon>
        <taxon>Pseudomonadati</taxon>
        <taxon>Pseudomonadota</taxon>
        <taxon>Betaproteobacteria</taxon>
        <taxon>Burkholderiales</taxon>
        <taxon>Oxalobacteraceae</taxon>
        <taxon>Telluria group</taxon>
        <taxon>Massilia</taxon>
    </lineage>
</organism>
<reference evidence="15" key="1">
    <citation type="journal article" date="2019" name="Int. J. Syst. Evol. Microbiol.">
        <title>The Global Catalogue of Microorganisms (GCM) 10K type strain sequencing project: providing services to taxonomists for standard genome sequencing and annotation.</title>
        <authorList>
            <consortium name="The Broad Institute Genomics Platform"/>
            <consortium name="The Broad Institute Genome Sequencing Center for Infectious Disease"/>
            <person name="Wu L."/>
            <person name="Ma J."/>
        </authorList>
    </citation>
    <scope>NUCLEOTIDE SEQUENCE [LARGE SCALE GENOMIC DNA]</scope>
    <source>
        <strain evidence="15">CGMCC 4.5798</strain>
    </source>
</reference>
<keyword evidence="7 13" id="KW-0812">Transmembrane</keyword>
<evidence type="ECO:0000256" key="9">
    <source>
        <dbReference type="ARBA" id="ARBA00022989"/>
    </source>
</evidence>
<evidence type="ECO:0000313" key="15">
    <source>
        <dbReference type="Proteomes" id="UP001596086"/>
    </source>
</evidence>
<feature type="transmembrane region" description="Helical" evidence="13">
    <location>
        <begin position="80"/>
        <end position="99"/>
    </location>
</feature>
<keyword evidence="11 13" id="KW-0472">Membrane</keyword>
<evidence type="ECO:0000256" key="13">
    <source>
        <dbReference type="SAM" id="Phobius"/>
    </source>
</evidence>
<name>A0ABW0RYK3_9BURK</name>
<keyword evidence="8" id="KW-0479">Metal-binding</keyword>
<evidence type="ECO:0000256" key="7">
    <source>
        <dbReference type="ARBA" id="ARBA00022692"/>
    </source>
</evidence>
<feature type="transmembrane region" description="Helical" evidence="13">
    <location>
        <begin position="120"/>
        <end position="140"/>
    </location>
</feature>
<evidence type="ECO:0000256" key="8">
    <source>
        <dbReference type="ARBA" id="ARBA00022723"/>
    </source>
</evidence>
<evidence type="ECO:0000256" key="10">
    <source>
        <dbReference type="ARBA" id="ARBA00023004"/>
    </source>
</evidence>
<dbReference type="NCBIfam" id="TIGR02970">
    <property type="entry name" value="succ_dehyd_cytB"/>
    <property type="match status" value="1"/>
</dbReference>
<keyword evidence="9 13" id="KW-1133">Transmembrane helix</keyword>
<comment type="similarity">
    <text evidence="4">Belongs to the cytochrome b560 family.</text>
</comment>
<dbReference type="InterPro" id="IPR000701">
    <property type="entry name" value="SuccDH_FuR_B_TM-su"/>
</dbReference>
<keyword evidence="15" id="KW-1185">Reference proteome</keyword>
<accession>A0ABW0RYK3</accession>
<dbReference type="InterPro" id="IPR014314">
    <property type="entry name" value="Succ_DH_cytb556"/>
</dbReference>
<keyword evidence="6" id="KW-0349">Heme</keyword>
<gene>
    <name evidence="14" type="primary">sdhC</name>
    <name evidence="14" type="ORF">ACFPO9_07435</name>
</gene>
<dbReference type="RefSeq" id="WP_379768986.1">
    <property type="nucleotide sequence ID" value="NZ_JBHSMZ010000004.1"/>
</dbReference>
<evidence type="ECO:0000256" key="6">
    <source>
        <dbReference type="ARBA" id="ARBA00022617"/>
    </source>
</evidence>
<dbReference type="EMBL" id="JBHSMZ010000004">
    <property type="protein sequence ID" value="MFC5548348.1"/>
    <property type="molecule type" value="Genomic_DNA"/>
</dbReference>
<sequence length="143" mass="16154">MSEAVREAQKKGRPVIRNVDFGDITYRGYYKQPPSAIVSILHRVSGAGLFLFLPFLLWLLQESLRSEISYAHFAGVVSHPFAKIIILGLSWAYLHHFCAGVRHLFMDNHMALDKDASQKTARWVLVVSLVLTLLVALKLFGVF</sequence>
<dbReference type="Gene3D" id="1.20.1300.10">
    <property type="entry name" value="Fumarate reductase/succinate dehydrogenase, transmembrane subunit"/>
    <property type="match status" value="1"/>
</dbReference>
<dbReference type="PANTHER" id="PTHR10978:SF5">
    <property type="entry name" value="SUCCINATE DEHYDROGENASE CYTOCHROME B560 SUBUNIT, MITOCHONDRIAL"/>
    <property type="match status" value="1"/>
</dbReference>
<dbReference type="Proteomes" id="UP001596086">
    <property type="component" value="Unassembled WGS sequence"/>
</dbReference>
<evidence type="ECO:0000256" key="4">
    <source>
        <dbReference type="ARBA" id="ARBA00007244"/>
    </source>
</evidence>
<dbReference type="Pfam" id="PF01127">
    <property type="entry name" value="Sdh_cyt"/>
    <property type="match status" value="1"/>
</dbReference>
<evidence type="ECO:0000313" key="14">
    <source>
        <dbReference type="EMBL" id="MFC5548348.1"/>
    </source>
</evidence>
<evidence type="ECO:0000256" key="3">
    <source>
        <dbReference type="ARBA" id="ARBA00004370"/>
    </source>
</evidence>
<evidence type="ECO:0000256" key="5">
    <source>
        <dbReference type="ARBA" id="ARBA00020076"/>
    </source>
</evidence>
<evidence type="ECO:0000256" key="2">
    <source>
        <dbReference type="ARBA" id="ARBA00004050"/>
    </source>
</evidence>